<evidence type="ECO:0000256" key="1">
    <source>
        <dbReference type="SAM" id="MobiDB-lite"/>
    </source>
</evidence>
<feature type="region of interest" description="Disordered" evidence="1">
    <location>
        <begin position="61"/>
        <end position="84"/>
    </location>
</feature>
<evidence type="ECO:0000313" key="2">
    <source>
        <dbReference type="EMBL" id="MBB5202152.1"/>
    </source>
</evidence>
<feature type="region of interest" description="Disordered" evidence="1">
    <location>
        <begin position="1"/>
        <end position="49"/>
    </location>
</feature>
<feature type="compositionally biased region" description="Basic residues" evidence="1">
    <location>
        <begin position="75"/>
        <end position="84"/>
    </location>
</feature>
<accession>A0A840RY53</accession>
<reference evidence="2 3" key="1">
    <citation type="submission" date="2020-08" db="EMBL/GenBank/DDBJ databases">
        <title>Genomic Encyclopedia of Type Strains, Phase IV (KMG-IV): sequencing the most valuable type-strain genomes for metagenomic binning, comparative biology and taxonomic classification.</title>
        <authorList>
            <person name="Goeker M."/>
        </authorList>
    </citation>
    <scope>NUCLEOTIDE SEQUENCE [LARGE SCALE GENOMIC DNA]</scope>
    <source>
        <strain evidence="2 3">DSM 23240</strain>
    </source>
</reference>
<gene>
    <name evidence="2" type="ORF">HNR39_004016</name>
</gene>
<dbReference type="AlphaFoldDB" id="A0A840RY53"/>
<feature type="compositionally biased region" description="Polar residues" evidence="1">
    <location>
        <begin position="1"/>
        <end position="14"/>
    </location>
</feature>
<organism evidence="2 3">
    <name type="scientific">Glaciimonas immobilis</name>
    <dbReference type="NCBI Taxonomy" id="728004"/>
    <lineage>
        <taxon>Bacteria</taxon>
        <taxon>Pseudomonadati</taxon>
        <taxon>Pseudomonadota</taxon>
        <taxon>Betaproteobacteria</taxon>
        <taxon>Burkholderiales</taxon>
        <taxon>Oxalobacteraceae</taxon>
        <taxon>Glaciimonas</taxon>
    </lineage>
</organism>
<sequence length="84" mass="9241">MQNKPKPHQINTKSPVRKDNVPRQPNERDESSDQHSSAPRADMKQAAIDVENGLVDTDLYGARGVGEAAKSPAIKNKRPKTRAP</sequence>
<name>A0A840RY53_9BURK</name>
<feature type="compositionally biased region" description="Basic and acidic residues" evidence="1">
    <location>
        <begin position="16"/>
        <end position="33"/>
    </location>
</feature>
<keyword evidence="3" id="KW-1185">Reference proteome</keyword>
<dbReference type="RefSeq" id="WP_168056994.1">
    <property type="nucleotide sequence ID" value="NZ_JAAOZT010000013.1"/>
</dbReference>
<proteinExistence type="predicted"/>
<dbReference type="Proteomes" id="UP000571084">
    <property type="component" value="Unassembled WGS sequence"/>
</dbReference>
<evidence type="ECO:0000313" key="3">
    <source>
        <dbReference type="Proteomes" id="UP000571084"/>
    </source>
</evidence>
<dbReference type="EMBL" id="JACHHQ010000011">
    <property type="protein sequence ID" value="MBB5202152.1"/>
    <property type="molecule type" value="Genomic_DNA"/>
</dbReference>
<protein>
    <submittedName>
        <fullName evidence="2">Uncharacterized protein</fullName>
    </submittedName>
</protein>
<comment type="caution">
    <text evidence="2">The sequence shown here is derived from an EMBL/GenBank/DDBJ whole genome shotgun (WGS) entry which is preliminary data.</text>
</comment>